<organism evidence="1 2">
    <name type="scientific">Candidatus Schekmanbacteria bacterium GWA2_38_11</name>
    <dbReference type="NCBI Taxonomy" id="1817876"/>
    <lineage>
        <taxon>Bacteria</taxon>
        <taxon>Candidatus Schekmaniibacteriota</taxon>
    </lineage>
</organism>
<dbReference type="EMBL" id="MGDB01000127">
    <property type="protein sequence ID" value="OGL39137.1"/>
    <property type="molecule type" value="Genomic_DNA"/>
</dbReference>
<dbReference type="AlphaFoldDB" id="A0A1F7RDT1"/>
<evidence type="ECO:0000313" key="2">
    <source>
        <dbReference type="Proteomes" id="UP000178526"/>
    </source>
</evidence>
<name>A0A1F7RDT1_9BACT</name>
<gene>
    <name evidence="1" type="ORF">A2042_08010</name>
</gene>
<dbReference type="Proteomes" id="UP000178526">
    <property type="component" value="Unassembled WGS sequence"/>
</dbReference>
<reference evidence="1 2" key="1">
    <citation type="journal article" date="2016" name="Nat. Commun.">
        <title>Thousands of microbial genomes shed light on interconnected biogeochemical processes in an aquifer system.</title>
        <authorList>
            <person name="Anantharaman K."/>
            <person name="Brown C.T."/>
            <person name="Hug L.A."/>
            <person name="Sharon I."/>
            <person name="Castelle C.J."/>
            <person name="Probst A.J."/>
            <person name="Thomas B.C."/>
            <person name="Singh A."/>
            <person name="Wilkins M.J."/>
            <person name="Karaoz U."/>
            <person name="Brodie E.L."/>
            <person name="Williams K.H."/>
            <person name="Hubbard S.S."/>
            <person name="Banfield J.F."/>
        </authorList>
    </citation>
    <scope>NUCLEOTIDE SEQUENCE [LARGE SCALE GENOMIC DNA]</scope>
</reference>
<comment type="caution">
    <text evidence="1">The sequence shown here is derived from an EMBL/GenBank/DDBJ whole genome shotgun (WGS) entry which is preliminary data.</text>
</comment>
<proteinExistence type="predicted"/>
<evidence type="ECO:0000313" key="1">
    <source>
        <dbReference type="EMBL" id="OGL39137.1"/>
    </source>
</evidence>
<accession>A0A1F7RDT1</accession>
<protein>
    <submittedName>
        <fullName evidence="1">Uncharacterized protein</fullName>
    </submittedName>
</protein>
<sequence length="109" mass="13013">MQSEEDIRKDLKLFEKFFQRLTIAKEREIALARTGKMLVSGEIKEMKELAVNIESLFGRNSTITNFRLKKIFEAEKSKYELNMKGWKNRKDYVLQAFERMLKSKKSEEQ</sequence>